<proteinExistence type="predicted"/>
<protein>
    <submittedName>
        <fullName evidence="2">Uncharacterized protein</fullName>
    </submittedName>
</protein>
<evidence type="ECO:0000313" key="2">
    <source>
        <dbReference type="EMBL" id="KAG0302167.1"/>
    </source>
</evidence>
<evidence type="ECO:0000313" key="3">
    <source>
        <dbReference type="Proteomes" id="UP000738325"/>
    </source>
</evidence>
<gene>
    <name evidence="2" type="ORF">BGZ99_003173</name>
</gene>
<feature type="compositionally biased region" description="Polar residues" evidence="1">
    <location>
        <begin position="1"/>
        <end position="14"/>
    </location>
</feature>
<dbReference type="AlphaFoldDB" id="A0A9P6QUV9"/>
<dbReference type="Proteomes" id="UP000738325">
    <property type="component" value="Unassembled WGS sequence"/>
</dbReference>
<feature type="region of interest" description="Disordered" evidence="1">
    <location>
        <begin position="1"/>
        <end position="50"/>
    </location>
</feature>
<dbReference type="EMBL" id="JAAAIP010002032">
    <property type="protein sequence ID" value="KAG0302167.1"/>
    <property type="molecule type" value="Genomic_DNA"/>
</dbReference>
<keyword evidence="3" id="KW-1185">Reference proteome</keyword>
<name>A0A9P6QUV9_9FUNG</name>
<evidence type="ECO:0000256" key="1">
    <source>
        <dbReference type="SAM" id="MobiDB-lite"/>
    </source>
</evidence>
<reference evidence="2" key="1">
    <citation type="journal article" date="2020" name="Fungal Divers.">
        <title>Resolving the Mortierellaceae phylogeny through synthesis of multi-gene phylogenetics and phylogenomics.</title>
        <authorList>
            <person name="Vandepol N."/>
            <person name="Liber J."/>
            <person name="Desiro A."/>
            <person name="Na H."/>
            <person name="Kennedy M."/>
            <person name="Barry K."/>
            <person name="Grigoriev I.V."/>
            <person name="Miller A.N."/>
            <person name="O'Donnell K."/>
            <person name="Stajich J.E."/>
            <person name="Bonito G."/>
        </authorList>
    </citation>
    <scope>NUCLEOTIDE SEQUENCE</scope>
    <source>
        <strain evidence="2">REB-010B</strain>
    </source>
</reference>
<feature type="region of interest" description="Disordered" evidence="1">
    <location>
        <begin position="71"/>
        <end position="94"/>
    </location>
</feature>
<organism evidence="2 3">
    <name type="scientific">Dissophora globulifera</name>
    <dbReference type="NCBI Taxonomy" id="979702"/>
    <lineage>
        <taxon>Eukaryota</taxon>
        <taxon>Fungi</taxon>
        <taxon>Fungi incertae sedis</taxon>
        <taxon>Mucoromycota</taxon>
        <taxon>Mortierellomycotina</taxon>
        <taxon>Mortierellomycetes</taxon>
        <taxon>Mortierellales</taxon>
        <taxon>Mortierellaceae</taxon>
        <taxon>Dissophora</taxon>
    </lineage>
</organism>
<accession>A0A9P6QUV9</accession>
<sequence length="94" mass="10201">MEANQDIQKTSSIADNVPPSDIVNATEPALPKDPLMATTSSDKALPKPGPSAELLALTTSDYAVLRGYFKENNTTEEENPDRPIIEADEGYDKH</sequence>
<feature type="compositionally biased region" description="Basic and acidic residues" evidence="1">
    <location>
        <begin position="80"/>
        <end position="94"/>
    </location>
</feature>
<comment type="caution">
    <text evidence="2">The sequence shown here is derived from an EMBL/GenBank/DDBJ whole genome shotgun (WGS) entry which is preliminary data.</text>
</comment>